<accession>A0A4Q0S7I1</accession>
<comment type="caution">
    <text evidence="1">The sequence shown here is derived from an EMBL/GenBank/DDBJ whole genome shotgun (WGS) entry which is preliminary data.</text>
</comment>
<protein>
    <submittedName>
        <fullName evidence="1">Uncharacterized protein</fullName>
    </submittedName>
</protein>
<reference evidence="1 2" key="1">
    <citation type="submission" date="2015-04" db="EMBL/GenBank/DDBJ databases">
        <title>Comparative genomics of rhizobia nodulating Arachis hypogaea in China.</title>
        <authorList>
            <person name="Li Y."/>
        </authorList>
    </citation>
    <scope>NUCLEOTIDE SEQUENCE [LARGE SCALE GENOMIC DNA]</scope>
    <source>
        <strain evidence="1 2">CCBAU 51757</strain>
    </source>
</reference>
<name>A0A4Q0S7I1_9BRAD</name>
<keyword evidence="2" id="KW-1185">Reference proteome</keyword>
<dbReference type="EMBL" id="LBJQ01000070">
    <property type="protein sequence ID" value="RXH29732.1"/>
    <property type="molecule type" value="Genomic_DNA"/>
</dbReference>
<gene>
    <name evidence="1" type="ORF">XH99_12975</name>
</gene>
<dbReference type="AlphaFoldDB" id="A0A4Q0S7I1"/>
<evidence type="ECO:0000313" key="2">
    <source>
        <dbReference type="Proteomes" id="UP000289546"/>
    </source>
</evidence>
<evidence type="ECO:0000313" key="1">
    <source>
        <dbReference type="EMBL" id="RXH29732.1"/>
    </source>
</evidence>
<dbReference type="Gene3D" id="3.90.1150.10">
    <property type="entry name" value="Aspartate Aminotransferase, domain 1"/>
    <property type="match status" value="1"/>
</dbReference>
<dbReference type="Proteomes" id="UP000289546">
    <property type="component" value="Unassembled WGS sequence"/>
</dbReference>
<organism evidence="1 2">
    <name type="scientific">Bradyrhizobium nanningense</name>
    <dbReference type="NCBI Taxonomy" id="1325118"/>
    <lineage>
        <taxon>Bacteria</taxon>
        <taxon>Pseudomonadati</taxon>
        <taxon>Pseudomonadota</taxon>
        <taxon>Alphaproteobacteria</taxon>
        <taxon>Hyphomicrobiales</taxon>
        <taxon>Nitrobacteraceae</taxon>
        <taxon>Bradyrhizobium</taxon>
    </lineage>
</organism>
<sequence>MSGKSRGLGLAVAIELVAIEGFIARGMPHGDILGFAPPMIVSEAEIDEIVELAYRATSKSWTSLQKKSGAIEDVFQDAAADPARSRARI</sequence>
<dbReference type="InterPro" id="IPR015422">
    <property type="entry name" value="PyrdxlP-dep_Trfase_small"/>
</dbReference>
<proteinExistence type="predicted"/>